<reference evidence="2" key="1">
    <citation type="journal article" date="2013" name="PLoS ONE">
        <title>Metagenomic insights into the carbohydrate-active enzymes carried by the microorganisms adhering to solid digesta in the rumen of cows.</title>
        <authorList>
            <person name="Wang L."/>
            <person name="Hatem A."/>
            <person name="Catalyurek U.V."/>
            <person name="Morrison M."/>
            <person name="Yu Z."/>
        </authorList>
    </citation>
    <scope>NUCLEOTIDE SEQUENCE</scope>
</reference>
<dbReference type="EMBL" id="KC246803">
    <property type="protein sequence ID" value="AHF24729.1"/>
    <property type="molecule type" value="Genomic_DNA"/>
</dbReference>
<keyword evidence="1" id="KW-0812">Transmembrane</keyword>
<feature type="non-terminal residue" evidence="2">
    <location>
        <position position="447"/>
    </location>
</feature>
<sequence>MEQKKALDNHSAKGYLPYILIASVVIIKVFTHRFGDLDELWNYNFSRAITMGSIPYRDFTIVSMPLFNYIFSLPLLISRCLLAYRIMTAIFLTALLSIVYKLSEKKSSSSFALGTSMAAALFVDIATYNMLMMFFALLAYLASTMSESKKRYFLIGLFTVLSTLSRQTSGGVLLVFVSAFILIDIIREKKEKTMLLMYLCGVAVPCFIFLIYLLATGTFTAFWDCCFFALFRFAESNGASDLMGAMPVLVVAAAGIGADLYFGIAKKQKDSLFHLVTGFCVILTAVPIFDFNHLIMAGIFFLIPVSVLIKMAYERYLKIRLAPVIIGLILIMAVAMGVIDLTDAGLSSSYKELRLIPGATLCDGYMGLIEKNSSYESQGKTVTVFSDSEVILSIMTGRFYAPYDMFLNGNLGMRDPVSYPEELCSSPQSIIVIVDDYNEQNKENPDG</sequence>
<evidence type="ECO:0008006" key="3">
    <source>
        <dbReference type="Google" id="ProtNLM"/>
    </source>
</evidence>
<dbReference type="AlphaFoldDB" id="W0FMN6"/>
<feature type="transmembrane region" description="Helical" evidence="1">
    <location>
        <begin position="320"/>
        <end position="339"/>
    </location>
</feature>
<feature type="transmembrane region" description="Helical" evidence="1">
    <location>
        <begin position="112"/>
        <end position="140"/>
    </location>
</feature>
<feature type="transmembrane region" description="Helical" evidence="1">
    <location>
        <begin position="295"/>
        <end position="313"/>
    </location>
</feature>
<protein>
    <recommendedName>
        <fullName evidence="3">Glycosyltransferase RgtA/B/C/D-like domain-containing protein</fullName>
    </recommendedName>
</protein>
<feature type="transmembrane region" description="Helical" evidence="1">
    <location>
        <begin position="82"/>
        <end position="100"/>
    </location>
</feature>
<organism evidence="2">
    <name type="scientific">uncultured bacterium Contig783</name>
    <dbReference type="NCBI Taxonomy" id="1393612"/>
    <lineage>
        <taxon>Bacteria</taxon>
        <taxon>environmental samples</taxon>
    </lineage>
</organism>
<proteinExistence type="predicted"/>
<feature type="transmembrane region" description="Helical" evidence="1">
    <location>
        <begin position="195"/>
        <end position="222"/>
    </location>
</feature>
<feature type="transmembrane region" description="Helical" evidence="1">
    <location>
        <begin position="56"/>
        <end position="76"/>
    </location>
</feature>
<feature type="transmembrane region" description="Helical" evidence="1">
    <location>
        <begin position="15"/>
        <end position="35"/>
    </location>
</feature>
<keyword evidence="1" id="KW-1133">Transmembrane helix</keyword>
<name>W0FMN6_9BACT</name>
<accession>W0FMN6</accession>
<evidence type="ECO:0000256" key="1">
    <source>
        <dbReference type="SAM" id="Phobius"/>
    </source>
</evidence>
<keyword evidence="1" id="KW-0472">Membrane</keyword>
<feature type="transmembrane region" description="Helical" evidence="1">
    <location>
        <begin position="271"/>
        <end position="289"/>
    </location>
</feature>
<feature type="transmembrane region" description="Helical" evidence="1">
    <location>
        <begin position="242"/>
        <end position="264"/>
    </location>
</feature>
<evidence type="ECO:0000313" key="2">
    <source>
        <dbReference type="EMBL" id="AHF24729.1"/>
    </source>
</evidence>